<evidence type="ECO:0000313" key="3">
    <source>
        <dbReference type="Proteomes" id="UP001054252"/>
    </source>
</evidence>
<dbReference type="EMBL" id="BPVZ01000053">
    <property type="protein sequence ID" value="GKV19783.1"/>
    <property type="molecule type" value="Genomic_DNA"/>
</dbReference>
<reference evidence="2 3" key="1">
    <citation type="journal article" date="2021" name="Commun. Biol.">
        <title>The genome of Shorea leprosula (Dipterocarpaceae) highlights the ecological relevance of drought in aseasonal tropical rainforests.</title>
        <authorList>
            <person name="Ng K.K.S."/>
            <person name="Kobayashi M.J."/>
            <person name="Fawcett J.A."/>
            <person name="Hatakeyama M."/>
            <person name="Paape T."/>
            <person name="Ng C.H."/>
            <person name="Ang C.C."/>
            <person name="Tnah L.H."/>
            <person name="Lee C.T."/>
            <person name="Nishiyama T."/>
            <person name="Sese J."/>
            <person name="O'Brien M.J."/>
            <person name="Copetti D."/>
            <person name="Mohd Noor M.I."/>
            <person name="Ong R.C."/>
            <person name="Putra M."/>
            <person name="Sireger I.Z."/>
            <person name="Indrioko S."/>
            <person name="Kosugi Y."/>
            <person name="Izuno A."/>
            <person name="Isagi Y."/>
            <person name="Lee S.L."/>
            <person name="Shimizu K.K."/>
        </authorList>
    </citation>
    <scope>NUCLEOTIDE SEQUENCE [LARGE SCALE GENOMIC DNA]</scope>
    <source>
        <strain evidence="2">214</strain>
    </source>
</reference>
<proteinExistence type="predicted"/>
<name>A0AAV5K4T1_9ROSI</name>
<evidence type="ECO:0000259" key="1">
    <source>
        <dbReference type="Pfam" id="PF04937"/>
    </source>
</evidence>
<dbReference type="InterPro" id="IPR007021">
    <property type="entry name" value="DUF659"/>
</dbReference>
<dbReference type="AlphaFoldDB" id="A0AAV5K4T1"/>
<organism evidence="2 3">
    <name type="scientific">Rubroshorea leprosula</name>
    <dbReference type="NCBI Taxonomy" id="152421"/>
    <lineage>
        <taxon>Eukaryota</taxon>
        <taxon>Viridiplantae</taxon>
        <taxon>Streptophyta</taxon>
        <taxon>Embryophyta</taxon>
        <taxon>Tracheophyta</taxon>
        <taxon>Spermatophyta</taxon>
        <taxon>Magnoliopsida</taxon>
        <taxon>eudicotyledons</taxon>
        <taxon>Gunneridae</taxon>
        <taxon>Pentapetalae</taxon>
        <taxon>rosids</taxon>
        <taxon>malvids</taxon>
        <taxon>Malvales</taxon>
        <taxon>Dipterocarpaceae</taxon>
        <taxon>Rubroshorea</taxon>
    </lineage>
</organism>
<dbReference type="PANTHER" id="PTHR32166">
    <property type="entry name" value="OSJNBA0013A04.12 PROTEIN"/>
    <property type="match status" value="1"/>
</dbReference>
<evidence type="ECO:0000313" key="2">
    <source>
        <dbReference type="EMBL" id="GKV19783.1"/>
    </source>
</evidence>
<comment type="caution">
    <text evidence="2">The sequence shown here is derived from an EMBL/GenBank/DDBJ whole genome shotgun (WGS) entry which is preliminary data.</text>
</comment>
<keyword evidence="3" id="KW-1185">Reference proteome</keyword>
<dbReference type="InterPro" id="IPR012337">
    <property type="entry name" value="RNaseH-like_sf"/>
</dbReference>
<accession>A0AAV5K4T1</accession>
<dbReference type="Proteomes" id="UP001054252">
    <property type="component" value="Unassembled WGS sequence"/>
</dbReference>
<dbReference type="SUPFAM" id="SSF53098">
    <property type="entry name" value="Ribonuclease H-like"/>
    <property type="match status" value="1"/>
</dbReference>
<protein>
    <recommendedName>
        <fullName evidence="1">DUF659 domain-containing protein</fullName>
    </recommendedName>
</protein>
<sequence>MNTNHSSDASNVSATATSTSSSSSLKRKLDDVGWDYGELCDSKDLNAVKCNFCRSIFKGGIYRLKCHLAHYGTNFKKCQKVLDEAKKRCWEALAGPLAKQLRKLGPLDKFSLKNMDVSKIFEKDLKQQRLDDSIAKKRMNDVHPYVARWVYQAGILFTAIAHPSFIAMMEAVVARLVLEKRPKLFWSCCAVHTIDLILERISKISKFHNAITKAKNLTIFIYAQHRTVALMPKYALKTYIVKPGVTRFATSFLTLQSLYEKKEKLRLMFTLDEWQKSKQCKSR</sequence>
<dbReference type="Pfam" id="PF04937">
    <property type="entry name" value="DUF659"/>
    <property type="match status" value="1"/>
</dbReference>
<feature type="domain" description="DUF659" evidence="1">
    <location>
        <begin position="173"/>
        <end position="216"/>
    </location>
</feature>
<dbReference type="PANTHER" id="PTHR32166:SF74">
    <property type="entry name" value="OS05G0256350 PROTEIN"/>
    <property type="match status" value="1"/>
</dbReference>
<gene>
    <name evidence="2" type="ORF">SLEP1_g30003</name>
</gene>